<evidence type="ECO:0000256" key="1">
    <source>
        <dbReference type="SAM" id="MobiDB-lite"/>
    </source>
</evidence>
<feature type="compositionally biased region" description="Low complexity" evidence="1">
    <location>
        <begin position="148"/>
        <end position="162"/>
    </location>
</feature>
<feature type="compositionally biased region" description="Pro residues" evidence="1">
    <location>
        <begin position="53"/>
        <end position="69"/>
    </location>
</feature>
<dbReference type="PANTHER" id="PTHR46333:SF5">
    <property type="entry name" value="TRANSGLUTAMINASE-LIKE DOMAIN-CONTAINING PROTEIN"/>
    <property type="match status" value="1"/>
</dbReference>
<dbReference type="Proteomes" id="UP000696573">
    <property type="component" value="Unassembled WGS sequence"/>
</dbReference>
<dbReference type="AlphaFoldDB" id="A0A9N9YTZ4"/>
<gene>
    <name evidence="3" type="ORF">CRHIZ90672A_00008751</name>
</gene>
<reference evidence="3" key="1">
    <citation type="submission" date="2021-10" db="EMBL/GenBank/DDBJ databases">
        <authorList>
            <person name="Piombo E."/>
        </authorList>
    </citation>
    <scope>NUCLEOTIDE SEQUENCE</scope>
</reference>
<evidence type="ECO:0000259" key="2">
    <source>
        <dbReference type="SMART" id="SM00460"/>
    </source>
</evidence>
<feature type="compositionally biased region" description="Pro residues" evidence="1">
    <location>
        <begin position="222"/>
        <end position="232"/>
    </location>
</feature>
<feature type="compositionally biased region" description="Basic and acidic residues" evidence="1">
    <location>
        <begin position="7"/>
        <end position="16"/>
    </location>
</feature>
<dbReference type="PANTHER" id="PTHR46333">
    <property type="entry name" value="CYTOKINESIS PROTEIN 3"/>
    <property type="match status" value="1"/>
</dbReference>
<dbReference type="GO" id="GO:0005737">
    <property type="term" value="C:cytoplasm"/>
    <property type="evidence" value="ECO:0007669"/>
    <property type="project" value="TreeGrafter"/>
</dbReference>
<dbReference type="Gene3D" id="3.10.620.30">
    <property type="match status" value="1"/>
</dbReference>
<proteinExistence type="predicted"/>
<accession>A0A9N9YTZ4</accession>
<keyword evidence="4" id="KW-1185">Reference proteome</keyword>
<dbReference type="OrthoDB" id="6129702at2759"/>
<feature type="domain" description="Transglutaminase-like" evidence="2">
    <location>
        <begin position="429"/>
        <end position="503"/>
    </location>
</feature>
<dbReference type="InterPro" id="IPR038765">
    <property type="entry name" value="Papain-like_cys_pep_sf"/>
</dbReference>
<feature type="region of interest" description="Disordered" evidence="1">
    <location>
        <begin position="1"/>
        <end position="330"/>
    </location>
</feature>
<dbReference type="SMART" id="SM00460">
    <property type="entry name" value="TGc"/>
    <property type="match status" value="1"/>
</dbReference>
<evidence type="ECO:0000313" key="3">
    <source>
        <dbReference type="EMBL" id="CAH0033513.1"/>
    </source>
</evidence>
<sequence>MADTEEPQFHSLKDRIAALNKQQTFKPAEPVRKPSAPAVPGRPSPKPSNGSSPVPPPRPVRSTTAPPPLPRRDTGTSQDAAPQEARKGPPPLPRRDTETSQASQGTPVLPSRPAMSSRKSTQHLKERRDSTSSEMSIRSTGSTVSQARTVSSVTSHGSVGHRLPPPLNDTKLPPLPPSRRELEAQAQAAQAAKPRSVAPTTVPKVPTAQRVGGVATAASPTPAKPSLPPRLPSRPAKSPGIVEEAEAAEEVRPAQRPHVALRSNTFMGFGDSAGKQPPKKNNGPITGFSSGKRGALPSPGERGARDLESPPIPQRPRADEPPPVPVASRPSLAQIEAVKTRGTATTSSVTANCFRCRDWSRPDQIASCFPISTLPRKDPVGYLARSLCEPFPSYTDKARAIFTWFHHNIAYDTAAFFGNKLKKRSPEDTIFSGLAVCEGYAVVYAAIAKKAGLQCEVVTGHGKGFGYTPLKPGERPPPAKPDGHAWNAVRIDGGSWKLLDACWGAGHVDGATQSYIKQFHACHFERTNDVFAETHFPKESKHQYRDDGRVQGWEEYYIGPFGGNGPTFFSADMDLDQRTITPSQKGIPVHSGELLRFQFSRICEHAKDRKDKSVVYILCVRDDLVPFETDGYWYWLDVHAKDLGDPGQTLRLAFITSMEGKEVQGLTREEFLEKKGKVELAYGFAGQWDLV</sequence>
<comment type="caution">
    <text evidence="3">The sequence shown here is derived from an EMBL/GenBank/DDBJ whole genome shotgun (WGS) entry which is preliminary data.</text>
</comment>
<name>A0A9N9YTZ4_9HYPO</name>
<dbReference type="Pfam" id="PF01841">
    <property type="entry name" value="Transglut_core"/>
    <property type="match status" value="1"/>
</dbReference>
<dbReference type="InterPro" id="IPR002931">
    <property type="entry name" value="Transglutaminase-like"/>
</dbReference>
<dbReference type="EMBL" id="CABFNQ020000747">
    <property type="protein sequence ID" value="CAH0033513.1"/>
    <property type="molecule type" value="Genomic_DNA"/>
</dbReference>
<feature type="compositionally biased region" description="Pro residues" evidence="1">
    <location>
        <begin position="163"/>
        <end position="177"/>
    </location>
</feature>
<evidence type="ECO:0000313" key="4">
    <source>
        <dbReference type="Proteomes" id="UP000696573"/>
    </source>
</evidence>
<organism evidence="3 4">
    <name type="scientific">Clonostachys rhizophaga</name>
    <dbReference type="NCBI Taxonomy" id="160324"/>
    <lineage>
        <taxon>Eukaryota</taxon>
        <taxon>Fungi</taxon>
        <taxon>Dikarya</taxon>
        <taxon>Ascomycota</taxon>
        <taxon>Pezizomycotina</taxon>
        <taxon>Sordariomycetes</taxon>
        <taxon>Hypocreomycetidae</taxon>
        <taxon>Hypocreales</taxon>
        <taxon>Bionectriaceae</taxon>
        <taxon>Clonostachys</taxon>
    </lineage>
</organism>
<protein>
    <recommendedName>
        <fullName evidence="2">Transglutaminase-like domain-containing protein</fullName>
    </recommendedName>
</protein>
<dbReference type="InterPro" id="IPR052557">
    <property type="entry name" value="CAP/Cytokinesis_protein"/>
</dbReference>
<feature type="compositionally biased region" description="Polar residues" evidence="1">
    <location>
        <begin position="132"/>
        <end position="147"/>
    </location>
</feature>
<dbReference type="SUPFAM" id="SSF54001">
    <property type="entry name" value="Cysteine proteinases"/>
    <property type="match status" value="1"/>
</dbReference>